<organism evidence="2 3">
    <name type="scientific">Trichocladium antarcticum</name>
    <dbReference type="NCBI Taxonomy" id="1450529"/>
    <lineage>
        <taxon>Eukaryota</taxon>
        <taxon>Fungi</taxon>
        <taxon>Dikarya</taxon>
        <taxon>Ascomycota</taxon>
        <taxon>Pezizomycotina</taxon>
        <taxon>Sordariomycetes</taxon>
        <taxon>Sordariomycetidae</taxon>
        <taxon>Sordariales</taxon>
        <taxon>Chaetomiaceae</taxon>
        <taxon>Trichocladium</taxon>
    </lineage>
</organism>
<evidence type="ECO:0000313" key="2">
    <source>
        <dbReference type="EMBL" id="KAK4138743.1"/>
    </source>
</evidence>
<feature type="region of interest" description="Disordered" evidence="1">
    <location>
        <begin position="159"/>
        <end position="302"/>
    </location>
</feature>
<feature type="compositionally biased region" description="Low complexity" evidence="1">
    <location>
        <begin position="247"/>
        <end position="272"/>
    </location>
</feature>
<dbReference type="AlphaFoldDB" id="A0AAN6ZI51"/>
<name>A0AAN6ZI51_9PEZI</name>
<evidence type="ECO:0000256" key="1">
    <source>
        <dbReference type="SAM" id="MobiDB-lite"/>
    </source>
</evidence>
<keyword evidence="3" id="KW-1185">Reference proteome</keyword>
<feature type="compositionally biased region" description="Pro residues" evidence="1">
    <location>
        <begin position="209"/>
        <end position="219"/>
    </location>
</feature>
<sequence>MNGILPTPEFEWEREWRWPWWKFAMHPTDLFTTLHARFNTRICPIQDPGAFIVDVRECIDESPDVETFYAKMDGRKDQRARELEDAWSQVCSLMMSLIIAEPICGDPDCRSREMDEKEPRTTTNDTRWARWAALAHMSRTMAFDNLICFFEGFVRDKRERERREREQLERRLRDKRAAGRNKTPKSLLGDVASTAPAQAPVAASDSSPPFHPALSPVPAPSNEVDEVTAVTPKILDQSNDEKPAPAPATDVAAKTAAPSWRPRSPSPLSALSPSPPRKRRKTDGEEAQPEVPVAETAPSASRKRRRSCGWEWMFRRWDSFDPLYPMPLAEKDLGGVPDEELASPLGQPLGDLEAVNDSRKEAWSTVGTGQPEIEKLFEHYSQAHIALGYDPCCMSELLELENSDTEDERCKRRQREAVRGRLRPVGFCDLAIAIVTITTMLRENPATGGGAASTLGLKEWFGIRRLEFADALVVRQCGCACPAYHHHLRRHGRTDRSHNFMDRAIVRGAQAMSPSI</sequence>
<gene>
    <name evidence="2" type="ORF">BT67DRAFT_431269</name>
</gene>
<feature type="compositionally biased region" description="Basic and acidic residues" evidence="1">
    <location>
        <begin position="159"/>
        <end position="177"/>
    </location>
</feature>
<dbReference type="EMBL" id="MU853401">
    <property type="protein sequence ID" value="KAK4138743.1"/>
    <property type="molecule type" value="Genomic_DNA"/>
</dbReference>
<reference evidence="2" key="2">
    <citation type="submission" date="2023-05" db="EMBL/GenBank/DDBJ databases">
        <authorList>
            <consortium name="Lawrence Berkeley National Laboratory"/>
            <person name="Steindorff A."/>
            <person name="Hensen N."/>
            <person name="Bonometti L."/>
            <person name="Westerberg I."/>
            <person name="Brannstrom I.O."/>
            <person name="Guillou S."/>
            <person name="Cros-Aarteil S."/>
            <person name="Calhoun S."/>
            <person name="Haridas S."/>
            <person name="Kuo A."/>
            <person name="Mondo S."/>
            <person name="Pangilinan J."/>
            <person name="Riley R."/>
            <person name="Labutti K."/>
            <person name="Andreopoulos B."/>
            <person name="Lipzen A."/>
            <person name="Chen C."/>
            <person name="Yanf M."/>
            <person name="Daum C."/>
            <person name="Ng V."/>
            <person name="Clum A."/>
            <person name="Ohm R."/>
            <person name="Martin F."/>
            <person name="Silar P."/>
            <person name="Natvig D."/>
            <person name="Lalanne C."/>
            <person name="Gautier V."/>
            <person name="Ament-Velasquez S.L."/>
            <person name="Kruys A."/>
            <person name="Hutchinson M.I."/>
            <person name="Powell A.J."/>
            <person name="Barry K."/>
            <person name="Miller A.N."/>
            <person name="Grigoriev I.V."/>
            <person name="Debuchy R."/>
            <person name="Gladieux P."/>
            <person name="Thoren M.H."/>
            <person name="Johannesson H."/>
        </authorList>
    </citation>
    <scope>NUCLEOTIDE SEQUENCE</scope>
    <source>
        <strain evidence="2">CBS 123565</strain>
    </source>
</reference>
<accession>A0AAN6ZI51</accession>
<evidence type="ECO:0000313" key="3">
    <source>
        <dbReference type="Proteomes" id="UP001304895"/>
    </source>
</evidence>
<reference evidence="2" key="1">
    <citation type="journal article" date="2023" name="Mol. Phylogenet. Evol.">
        <title>Genome-scale phylogeny and comparative genomics of the fungal order Sordariales.</title>
        <authorList>
            <person name="Hensen N."/>
            <person name="Bonometti L."/>
            <person name="Westerberg I."/>
            <person name="Brannstrom I.O."/>
            <person name="Guillou S."/>
            <person name="Cros-Aarteil S."/>
            <person name="Calhoun S."/>
            <person name="Haridas S."/>
            <person name="Kuo A."/>
            <person name="Mondo S."/>
            <person name="Pangilinan J."/>
            <person name="Riley R."/>
            <person name="LaButti K."/>
            <person name="Andreopoulos B."/>
            <person name="Lipzen A."/>
            <person name="Chen C."/>
            <person name="Yan M."/>
            <person name="Daum C."/>
            <person name="Ng V."/>
            <person name="Clum A."/>
            <person name="Steindorff A."/>
            <person name="Ohm R.A."/>
            <person name="Martin F."/>
            <person name="Silar P."/>
            <person name="Natvig D.O."/>
            <person name="Lalanne C."/>
            <person name="Gautier V."/>
            <person name="Ament-Velasquez S.L."/>
            <person name="Kruys A."/>
            <person name="Hutchinson M.I."/>
            <person name="Powell A.J."/>
            <person name="Barry K."/>
            <person name="Miller A.N."/>
            <person name="Grigoriev I.V."/>
            <person name="Debuchy R."/>
            <person name="Gladieux P."/>
            <person name="Hiltunen Thoren M."/>
            <person name="Johannesson H."/>
        </authorList>
    </citation>
    <scope>NUCLEOTIDE SEQUENCE</scope>
    <source>
        <strain evidence="2">CBS 123565</strain>
    </source>
</reference>
<protein>
    <submittedName>
        <fullName evidence="2">Uncharacterized protein</fullName>
    </submittedName>
</protein>
<proteinExistence type="predicted"/>
<feature type="compositionally biased region" description="Low complexity" evidence="1">
    <location>
        <begin position="192"/>
        <end position="208"/>
    </location>
</feature>
<comment type="caution">
    <text evidence="2">The sequence shown here is derived from an EMBL/GenBank/DDBJ whole genome shotgun (WGS) entry which is preliminary data.</text>
</comment>
<dbReference type="Proteomes" id="UP001304895">
    <property type="component" value="Unassembled WGS sequence"/>
</dbReference>